<dbReference type="AlphaFoldDB" id="A0A0P0R5X4"/>
<gene>
    <name evidence="1" type="ORF">K788_0004157</name>
</gene>
<name>A0A0P0R5X4_9BURK</name>
<sequence>MGGAWLEPIFRALHIAVLLRVPARARIVRLASAGMRAKVGEKVE</sequence>
<accession>A0A0P0R5X4</accession>
<reference evidence="1 2" key="1">
    <citation type="journal article" date="2014" name="Genome Announc.">
        <title>Draft Genome Sequence of the Haloacid-Degrading Burkholderia caribensis Strain MBA4.</title>
        <authorList>
            <person name="Pan Y."/>
            <person name="Kong K.F."/>
            <person name="Tsang J.S."/>
        </authorList>
    </citation>
    <scope>NUCLEOTIDE SEQUENCE [LARGE SCALE GENOMIC DNA]</scope>
    <source>
        <strain evidence="1 2">MBA4</strain>
    </source>
</reference>
<evidence type="ECO:0000313" key="2">
    <source>
        <dbReference type="Proteomes" id="UP000019146"/>
    </source>
</evidence>
<proteinExistence type="predicted"/>
<protein>
    <submittedName>
        <fullName evidence="1">Uncharacterized protein</fullName>
    </submittedName>
</protein>
<dbReference type="KEGG" id="bcai:K788_0004157"/>
<evidence type="ECO:0000313" key="1">
    <source>
        <dbReference type="EMBL" id="ALL63291.1"/>
    </source>
</evidence>
<dbReference type="Proteomes" id="UP000019146">
    <property type="component" value="Chromosome 1"/>
</dbReference>
<dbReference type="EMBL" id="CP012746">
    <property type="protein sequence ID" value="ALL63291.1"/>
    <property type="molecule type" value="Genomic_DNA"/>
</dbReference>
<organism evidence="1 2">
    <name type="scientific">Paraburkholderia caribensis MBA4</name>
    <dbReference type="NCBI Taxonomy" id="1323664"/>
    <lineage>
        <taxon>Bacteria</taxon>
        <taxon>Pseudomonadati</taxon>
        <taxon>Pseudomonadota</taxon>
        <taxon>Betaproteobacteria</taxon>
        <taxon>Burkholderiales</taxon>
        <taxon>Burkholderiaceae</taxon>
        <taxon>Paraburkholderia</taxon>
    </lineage>
</organism>